<dbReference type="InterPro" id="IPR026058">
    <property type="entry name" value="LIPIN"/>
</dbReference>
<gene>
    <name evidence="3" type="primary">20213434</name>
    <name evidence="2" type="ORF">HELRODRAFT_62962</name>
</gene>
<dbReference type="eggNOG" id="KOG2116">
    <property type="taxonomic scope" value="Eukaryota"/>
</dbReference>
<evidence type="ECO:0000313" key="3">
    <source>
        <dbReference type="EnsemblMetazoa" id="HelroP62962"/>
    </source>
</evidence>
<dbReference type="RefSeq" id="XP_009009898.1">
    <property type="nucleotide sequence ID" value="XM_009011650.1"/>
</dbReference>
<dbReference type="PANTHER" id="PTHR12181:SF12">
    <property type="entry name" value="PHOSPHATIDATE PHOSPHATASE"/>
    <property type="match status" value="1"/>
</dbReference>
<accession>T1FX86</accession>
<feature type="domain" description="Lipin N-terminal" evidence="1">
    <location>
        <begin position="7"/>
        <end position="93"/>
    </location>
</feature>
<dbReference type="AlphaFoldDB" id="T1FX86"/>
<dbReference type="Proteomes" id="UP000015101">
    <property type="component" value="Unassembled WGS sequence"/>
</dbReference>
<protein>
    <recommendedName>
        <fullName evidence="1">Lipin N-terminal domain-containing protein</fullName>
    </recommendedName>
</protein>
<organism evidence="3 4">
    <name type="scientific">Helobdella robusta</name>
    <name type="common">Californian leech</name>
    <dbReference type="NCBI Taxonomy" id="6412"/>
    <lineage>
        <taxon>Eukaryota</taxon>
        <taxon>Metazoa</taxon>
        <taxon>Spiralia</taxon>
        <taxon>Lophotrochozoa</taxon>
        <taxon>Annelida</taxon>
        <taxon>Clitellata</taxon>
        <taxon>Hirudinea</taxon>
        <taxon>Rhynchobdellida</taxon>
        <taxon>Glossiphoniidae</taxon>
        <taxon>Helobdella</taxon>
    </lineage>
</organism>
<dbReference type="EMBL" id="KB095811">
    <property type="protein sequence ID" value="ESO13178.1"/>
    <property type="molecule type" value="Genomic_DNA"/>
</dbReference>
<keyword evidence="4" id="KW-1185">Reference proteome</keyword>
<dbReference type="EnsemblMetazoa" id="HelroT62962">
    <property type="protein sequence ID" value="HelroP62962"/>
    <property type="gene ID" value="HelroG62962"/>
</dbReference>
<reference evidence="4" key="1">
    <citation type="submission" date="2012-12" db="EMBL/GenBank/DDBJ databases">
        <authorList>
            <person name="Hellsten U."/>
            <person name="Grimwood J."/>
            <person name="Chapman J.A."/>
            <person name="Shapiro H."/>
            <person name="Aerts A."/>
            <person name="Otillar R.P."/>
            <person name="Terry A.Y."/>
            <person name="Boore J.L."/>
            <person name="Simakov O."/>
            <person name="Marletaz F."/>
            <person name="Cho S.-J."/>
            <person name="Edsinger-Gonzales E."/>
            <person name="Havlak P."/>
            <person name="Kuo D.-H."/>
            <person name="Larsson T."/>
            <person name="Lv J."/>
            <person name="Arendt D."/>
            <person name="Savage R."/>
            <person name="Osoegawa K."/>
            <person name="de Jong P."/>
            <person name="Lindberg D.R."/>
            <person name="Seaver E.C."/>
            <person name="Weisblat D.A."/>
            <person name="Putnam N.H."/>
            <person name="Grigoriev I.V."/>
            <person name="Rokhsar D.S."/>
        </authorList>
    </citation>
    <scope>NUCLEOTIDE SEQUENCE</scope>
</reference>
<proteinExistence type="predicted"/>
<evidence type="ECO:0000313" key="4">
    <source>
        <dbReference type="Proteomes" id="UP000015101"/>
    </source>
</evidence>
<dbReference type="EMBL" id="AMQM01000363">
    <property type="status" value="NOT_ANNOTATED_CDS"/>
    <property type="molecule type" value="Genomic_DNA"/>
</dbReference>
<dbReference type="STRING" id="6412.T1FX86"/>
<dbReference type="OrthoDB" id="4567at2759"/>
<name>T1FX86_HELRO</name>
<dbReference type="CTD" id="20213434"/>
<dbReference type="PANTHER" id="PTHR12181">
    <property type="entry name" value="LIPIN"/>
    <property type="match status" value="1"/>
</dbReference>
<dbReference type="Pfam" id="PF04571">
    <property type="entry name" value="Lipin_N"/>
    <property type="match status" value="1"/>
</dbReference>
<sequence length="102" mass="11140">MPSWGLAGKLFKNISGYLTEMNPATLTGAIDVIIIRQEDGTFQTSPWHVRFGKMGCFWVNENSVDIEINGKSVDMTMKLGVAGEAFFLHDISVASEVSSLLA</sequence>
<evidence type="ECO:0000313" key="2">
    <source>
        <dbReference type="EMBL" id="ESO13178.1"/>
    </source>
</evidence>
<reference evidence="2 4" key="2">
    <citation type="journal article" date="2013" name="Nature">
        <title>Insights into bilaterian evolution from three spiralian genomes.</title>
        <authorList>
            <person name="Simakov O."/>
            <person name="Marletaz F."/>
            <person name="Cho S.J."/>
            <person name="Edsinger-Gonzales E."/>
            <person name="Havlak P."/>
            <person name="Hellsten U."/>
            <person name="Kuo D.H."/>
            <person name="Larsson T."/>
            <person name="Lv J."/>
            <person name="Arendt D."/>
            <person name="Savage R."/>
            <person name="Osoegawa K."/>
            <person name="de Jong P."/>
            <person name="Grimwood J."/>
            <person name="Chapman J.A."/>
            <person name="Shapiro H."/>
            <person name="Aerts A."/>
            <person name="Otillar R.P."/>
            <person name="Terry A.Y."/>
            <person name="Boore J.L."/>
            <person name="Grigoriev I.V."/>
            <person name="Lindberg D.R."/>
            <person name="Seaver E.C."/>
            <person name="Weisblat D.A."/>
            <person name="Putnam N.H."/>
            <person name="Rokhsar D.S."/>
        </authorList>
    </citation>
    <scope>NUCLEOTIDE SEQUENCE</scope>
</reference>
<dbReference type="InParanoid" id="T1FX86"/>
<dbReference type="GeneID" id="20213434"/>
<reference evidence="3" key="3">
    <citation type="submission" date="2015-06" db="UniProtKB">
        <authorList>
            <consortium name="EnsemblMetazoa"/>
        </authorList>
    </citation>
    <scope>IDENTIFICATION</scope>
</reference>
<dbReference type="KEGG" id="hro:HELRODRAFT_62962"/>
<evidence type="ECO:0000259" key="1">
    <source>
        <dbReference type="Pfam" id="PF04571"/>
    </source>
</evidence>
<dbReference type="HOGENOM" id="CLU_160389_0_0_1"/>
<dbReference type="InterPro" id="IPR007651">
    <property type="entry name" value="Lipin_N"/>
</dbReference>